<keyword evidence="14" id="KW-1185">Reference proteome</keyword>
<keyword evidence="7 10" id="KW-0443">Lipid metabolism</keyword>
<dbReference type="Proteomes" id="UP000235965">
    <property type="component" value="Unassembled WGS sequence"/>
</dbReference>
<dbReference type="Pfam" id="PF07993">
    <property type="entry name" value="NAD_binding_4"/>
    <property type="match status" value="1"/>
</dbReference>
<dbReference type="STRING" id="105785.A0A2J7RI76"/>
<comment type="catalytic activity">
    <reaction evidence="9 10">
        <text>a long-chain fatty acyl-CoA + 2 NADPH + 2 H(+) = a long-chain primary fatty alcohol + 2 NADP(+) + CoA</text>
        <dbReference type="Rhea" id="RHEA:52716"/>
        <dbReference type="ChEBI" id="CHEBI:15378"/>
        <dbReference type="ChEBI" id="CHEBI:57287"/>
        <dbReference type="ChEBI" id="CHEBI:57783"/>
        <dbReference type="ChEBI" id="CHEBI:58349"/>
        <dbReference type="ChEBI" id="CHEBI:77396"/>
        <dbReference type="ChEBI" id="CHEBI:83139"/>
        <dbReference type="EC" id="1.2.1.84"/>
    </reaction>
</comment>
<dbReference type="CDD" id="cd05236">
    <property type="entry name" value="FAR-N_SDR_e"/>
    <property type="match status" value="1"/>
</dbReference>
<evidence type="ECO:0000256" key="6">
    <source>
        <dbReference type="ARBA" id="ARBA00022989"/>
    </source>
</evidence>
<dbReference type="GO" id="GO:0035336">
    <property type="term" value="P:long-chain fatty-acyl-CoA metabolic process"/>
    <property type="evidence" value="ECO:0007669"/>
    <property type="project" value="TreeGrafter"/>
</dbReference>
<evidence type="ECO:0000313" key="13">
    <source>
        <dbReference type="EMBL" id="PNF40538.1"/>
    </source>
</evidence>
<dbReference type="InParanoid" id="A0A2J7RI76"/>
<dbReference type="Gene3D" id="3.40.50.720">
    <property type="entry name" value="NAD(P)-binding Rossmann-like Domain"/>
    <property type="match status" value="1"/>
</dbReference>
<comment type="subcellular location">
    <subcellularLocation>
        <location evidence="1">Membrane</location>
        <topology evidence="1">Multi-pass membrane protein</topology>
    </subcellularLocation>
</comment>
<comment type="similarity">
    <text evidence="2 10">Belongs to the fatty acyl-CoA reductase family.</text>
</comment>
<evidence type="ECO:0000256" key="5">
    <source>
        <dbReference type="ARBA" id="ARBA00022857"/>
    </source>
</evidence>
<keyword evidence="6 10" id="KW-1133">Transmembrane helix</keyword>
<dbReference type="Pfam" id="PF03015">
    <property type="entry name" value="Sterile"/>
    <property type="match status" value="1"/>
</dbReference>
<dbReference type="FunFam" id="3.40.50.720:FF:000143">
    <property type="entry name" value="Fatty acyl-CoA reductase"/>
    <property type="match status" value="1"/>
</dbReference>
<feature type="domain" description="Thioester reductase (TE)" evidence="12">
    <location>
        <begin position="15"/>
        <end position="285"/>
    </location>
</feature>
<evidence type="ECO:0000256" key="2">
    <source>
        <dbReference type="ARBA" id="ARBA00005928"/>
    </source>
</evidence>
<evidence type="ECO:0000256" key="8">
    <source>
        <dbReference type="ARBA" id="ARBA00023136"/>
    </source>
</evidence>
<keyword evidence="5 10" id="KW-0521">NADP</keyword>
<dbReference type="GO" id="GO:0080019">
    <property type="term" value="F:alcohol-forming very long-chain fatty acyl-CoA reductase activity"/>
    <property type="evidence" value="ECO:0007669"/>
    <property type="project" value="InterPro"/>
</dbReference>
<comment type="caution">
    <text evidence="13">The sequence shown here is derived from an EMBL/GenBank/DDBJ whole genome shotgun (WGS) entry which is preliminary data.</text>
</comment>
<protein>
    <recommendedName>
        <fullName evidence="10">Fatty acyl-CoA reductase</fullName>
        <ecNumber evidence="10">1.2.1.84</ecNumber>
    </recommendedName>
</protein>
<organism evidence="13 14">
    <name type="scientific">Cryptotermes secundus</name>
    <dbReference type="NCBI Taxonomy" id="105785"/>
    <lineage>
        <taxon>Eukaryota</taxon>
        <taxon>Metazoa</taxon>
        <taxon>Ecdysozoa</taxon>
        <taxon>Arthropoda</taxon>
        <taxon>Hexapoda</taxon>
        <taxon>Insecta</taxon>
        <taxon>Pterygota</taxon>
        <taxon>Neoptera</taxon>
        <taxon>Polyneoptera</taxon>
        <taxon>Dictyoptera</taxon>
        <taxon>Blattodea</taxon>
        <taxon>Blattoidea</taxon>
        <taxon>Termitoidae</taxon>
        <taxon>Kalotermitidae</taxon>
        <taxon>Cryptotermitinae</taxon>
        <taxon>Cryptotermes</taxon>
    </lineage>
</organism>
<evidence type="ECO:0000256" key="7">
    <source>
        <dbReference type="ARBA" id="ARBA00023098"/>
    </source>
</evidence>
<dbReference type="OrthoDB" id="429813at2759"/>
<evidence type="ECO:0000256" key="3">
    <source>
        <dbReference type="ARBA" id="ARBA00022516"/>
    </source>
</evidence>
<dbReference type="InterPro" id="IPR026055">
    <property type="entry name" value="FAR"/>
</dbReference>
<dbReference type="GO" id="GO:0102965">
    <property type="term" value="F:alcohol-forming long-chain fatty acyl-CoA reductase activity"/>
    <property type="evidence" value="ECO:0007669"/>
    <property type="project" value="UniProtKB-EC"/>
</dbReference>
<dbReference type="InterPro" id="IPR036291">
    <property type="entry name" value="NAD(P)-bd_dom_sf"/>
</dbReference>
<evidence type="ECO:0000256" key="9">
    <source>
        <dbReference type="ARBA" id="ARBA00052530"/>
    </source>
</evidence>
<keyword evidence="4 10" id="KW-0812">Transmembrane</keyword>
<feature type="domain" description="Fatty acyl-CoA reductase C-terminal" evidence="11">
    <location>
        <begin position="357"/>
        <end position="450"/>
    </location>
</feature>
<evidence type="ECO:0000256" key="10">
    <source>
        <dbReference type="RuleBase" id="RU363097"/>
    </source>
</evidence>
<dbReference type="SUPFAM" id="SSF51735">
    <property type="entry name" value="NAD(P)-binding Rossmann-fold domains"/>
    <property type="match status" value="1"/>
</dbReference>
<gene>
    <name evidence="13" type="ORF">B7P43_G08169</name>
</gene>
<comment type="function">
    <text evidence="10">Catalyzes the reduction of fatty acyl-CoA to fatty alcohols.</text>
</comment>
<evidence type="ECO:0000256" key="4">
    <source>
        <dbReference type="ARBA" id="ARBA00022692"/>
    </source>
</evidence>
<name>A0A2J7RI76_9NEOP</name>
<keyword evidence="8 10" id="KW-0472">Membrane</keyword>
<dbReference type="PANTHER" id="PTHR11011:SF24">
    <property type="entry name" value="FATTY ACYL-COA REDUCTASE"/>
    <property type="match status" value="1"/>
</dbReference>
<dbReference type="EC" id="1.2.1.84" evidence="10"/>
<accession>A0A2J7RI76</accession>
<reference evidence="13 14" key="1">
    <citation type="submission" date="2017-12" db="EMBL/GenBank/DDBJ databases">
        <title>Hemimetabolous genomes reveal molecular basis of termite eusociality.</title>
        <authorList>
            <person name="Harrison M.C."/>
            <person name="Jongepier E."/>
            <person name="Robertson H.M."/>
            <person name="Arning N."/>
            <person name="Bitard-Feildel T."/>
            <person name="Chao H."/>
            <person name="Childers C.P."/>
            <person name="Dinh H."/>
            <person name="Doddapaneni H."/>
            <person name="Dugan S."/>
            <person name="Gowin J."/>
            <person name="Greiner C."/>
            <person name="Han Y."/>
            <person name="Hu H."/>
            <person name="Hughes D.S.T."/>
            <person name="Huylmans A.-K."/>
            <person name="Kemena C."/>
            <person name="Kremer L.P.M."/>
            <person name="Lee S.L."/>
            <person name="Lopez-Ezquerra A."/>
            <person name="Mallet L."/>
            <person name="Monroy-Kuhn J.M."/>
            <person name="Moser A."/>
            <person name="Murali S.C."/>
            <person name="Muzny D.M."/>
            <person name="Otani S."/>
            <person name="Piulachs M.-D."/>
            <person name="Poelchau M."/>
            <person name="Qu J."/>
            <person name="Schaub F."/>
            <person name="Wada-Katsumata A."/>
            <person name="Worley K.C."/>
            <person name="Xie Q."/>
            <person name="Ylla G."/>
            <person name="Poulsen M."/>
            <person name="Gibbs R.A."/>
            <person name="Schal C."/>
            <person name="Richards S."/>
            <person name="Belles X."/>
            <person name="Korb J."/>
            <person name="Bornberg-Bauer E."/>
        </authorList>
    </citation>
    <scope>NUCLEOTIDE SEQUENCE [LARGE SCALE GENOMIC DNA]</scope>
    <source>
        <tissue evidence="13">Whole body</tissue>
    </source>
</reference>
<dbReference type="GO" id="GO:0016020">
    <property type="term" value="C:membrane"/>
    <property type="evidence" value="ECO:0007669"/>
    <property type="project" value="UniProtKB-SubCell"/>
</dbReference>
<dbReference type="InterPro" id="IPR033640">
    <property type="entry name" value="FAR_C"/>
</dbReference>
<dbReference type="PANTHER" id="PTHR11011">
    <property type="entry name" value="MALE STERILITY PROTEIN 2-RELATED"/>
    <property type="match status" value="1"/>
</dbReference>
<keyword evidence="10" id="KW-0560">Oxidoreductase</keyword>
<dbReference type="AlphaFoldDB" id="A0A2J7RI76"/>
<dbReference type="EMBL" id="NEVH01003505">
    <property type="protein sequence ID" value="PNF40538.1"/>
    <property type="molecule type" value="Genomic_DNA"/>
</dbReference>
<sequence>MTSIPEFFKNQSVLVTGGTGFLGKALLEKLLRSCPDVGIIYVLMRKKKGKELTQRVRDITDMPLFDVLKRANPENLKKIVPLLGDCKQLGLGLSPTDRQLIKEKVSIVFHCAATIRFDDTLKNSIILNVRSTREVMILARNMKELKVVVHVSTIFSNCNRKVTDEVFYPTTIDWKEMIDVVENIDDSTIDILTPKIIGTFPNTYVYSKSLAEKVVKDLGVNLPTVIVRPSMVFTSLSDPFPGWADSWGGPVAISVGVAKGIIRNCNADRNAVMDIIPVDTVTKIICSAAHEKALCGDRMEPSVYNACSYSLKKLTWGSYTEICLKILEENPLDDILWIPGITFIKNDLLFWLMSILFQVLPSAVLHGILKLKGTKSPLLYFQRKGYIGALGVKYFNGQSWEFKNKNVQELRKNLLPADRKEFDLDDFESVNFKQYFSDAYKGIRLYLMKQPACTTPDGWTHFRRMYWLNIIVNGAVAGLFLWTVLHSRLAQNLLPSA</sequence>
<keyword evidence="3 10" id="KW-0444">Lipid biosynthesis</keyword>
<dbReference type="GO" id="GO:0005777">
    <property type="term" value="C:peroxisome"/>
    <property type="evidence" value="ECO:0007669"/>
    <property type="project" value="TreeGrafter"/>
</dbReference>
<feature type="transmembrane region" description="Helical" evidence="10">
    <location>
        <begin position="466"/>
        <end position="485"/>
    </location>
</feature>
<evidence type="ECO:0000256" key="1">
    <source>
        <dbReference type="ARBA" id="ARBA00004141"/>
    </source>
</evidence>
<proteinExistence type="inferred from homology"/>
<evidence type="ECO:0000259" key="11">
    <source>
        <dbReference type="Pfam" id="PF03015"/>
    </source>
</evidence>
<dbReference type="CDD" id="cd09071">
    <property type="entry name" value="FAR_C"/>
    <property type="match status" value="1"/>
</dbReference>
<feature type="transmembrane region" description="Helical" evidence="10">
    <location>
        <begin position="348"/>
        <end position="369"/>
    </location>
</feature>
<evidence type="ECO:0000259" key="12">
    <source>
        <dbReference type="Pfam" id="PF07993"/>
    </source>
</evidence>
<evidence type="ECO:0000313" key="14">
    <source>
        <dbReference type="Proteomes" id="UP000235965"/>
    </source>
</evidence>
<dbReference type="InterPro" id="IPR013120">
    <property type="entry name" value="FAR_NAD-bd"/>
</dbReference>